<keyword evidence="7" id="KW-0408">Iron</keyword>
<sequence>MARAPLTTRLPAPADERSAPATPLAASPRHRTSTAAPAPHHTSDYRNISVLQIGRGAPYLGSVTTPVSDSPHPTRGSGLTAADVRIGYDGVPAVEGVDLAMRPGEVTALVGPNGSGKSTLLRALARLHPLTAGSVAFGDGTDLTDLPSRALATRLTMLTQMRPTPQGVRVRDAVALGRHPHRGRFRAGDPGGAEVIARAMRLTGVDAIAGAAVDELSGGQLQRVWLASCLAQDTEVLLLDEPTNHLDMKYQVELLELLSALAHDHGVCVGVVLHDLNHAAAIADRVALLSAGSIAAEGTAREVLRPDLLSQVYDIDVTTGYDEDHDLVIVRARPPRVRRPGAAAPEAPPGERAPAEARP</sequence>
<dbReference type="AlphaFoldDB" id="A0A6N9H504"/>
<evidence type="ECO:0000256" key="6">
    <source>
        <dbReference type="ARBA" id="ARBA00022840"/>
    </source>
</evidence>
<protein>
    <submittedName>
        <fullName evidence="12">ATP-binding cassette domain-containing protein</fullName>
    </submittedName>
</protein>
<keyword evidence="3" id="KW-1003">Cell membrane</keyword>
<evidence type="ECO:0000256" key="7">
    <source>
        <dbReference type="ARBA" id="ARBA00023004"/>
    </source>
</evidence>
<dbReference type="GO" id="GO:0016887">
    <property type="term" value="F:ATP hydrolysis activity"/>
    <property type="evidence" value="ECO:0007669"/>
    <property type="project" value="InterPro"/>
</dbReference>
<keyword evidence="9" id="KW-0472">Membrane</keyword>
<proteinExistence type="predicted"/>
<evidence type="ECO:0000256" key="3">
    <source>
        <dbReference type="ARBA" id="ARBA00022475"/>
    </source>
</evidence>
<keyword evidence="8" id="KW-0406">Ion transport</keyword>
<dbReference type="SMART" id="SM00382">
    <property type="entry name" value="AAA"/>
    <property type="match status" value="1"/>
</dbReference>
<dbReference type="InterPro" id="IPR003593">
    <property type="entry name" value="AAA+_ATPase"/>
</dbReference>
<keyword evidence="5" id="KW-0547">Nucleotide-binding</keyword>
<feature type="region of interest" description="Disordered" evidence="10">
    <location>
        <begin position="338"/>
        <end position="359"/>
    </location>
</feature>
<gene>
    <name evidence="12" type="ORF">GSY69_02430</name>
</gene>
<dbReference type="GO" id="GO:0005886">
    <property type="term" value="C:plasma membrane"/>
    <property type="evidence" value="ECO:0007669"/>
    <property type="project" value="UniProtKB-SubCell"/>
</dbReference>
<dbReference type="Gene3D" id="3.40.50.300">
    <property type="entry name" value="P-loop containing nucleotide triphosphate hydrolases"/>
    <property type="match status" value="1"/>
</dbReference>
<feature type="region of interest" description="Disordered" evidence="10">
    <location>
        <begin position="61"/>
        <end position="81"/>
    </location>
</feature>
<evidence type="ECO:0000313" key="13">
    <source>
        <dbReference type="Proteomes" id="UP000469215"/>
    </source>
</evidence>
<dbReference type="GO" id="GO:0005524">
    <property type="term" value="F:ATP binding"/>
    <property type="evidence" value="ECO:0007669"/>
    <property type="project" value="UniProtKB-KW"/>
</dbReference>
<accession>A0A6N9H504</accession>
<keyword evidence="4" id="KW-0410">Iron transport</keyword>
<feature type="domain" description="ABC transporter" evidence="11">
    <location>
        <begin position="79"/>
        <end position="316"/>
    </location>
</feature>
<dbReference type="CDD" id="cd03214">
    <property type="entry name" value="ABC_Iron-Siderophores_B12_Hemin"/>
    <property type="match status" value="1"/>
</dbReference>
<organism evidence="12 13">
    <name type="scientific">Brevibacterium rongguiense</name>
    <dbReference type="NCBI Taxonomy" id="2695267"/>
    <lineage>
        <taxon>Bacteria</taxon>
        <taxon>Bacillati</taxon>
        <taxon>Actinomycetota</taxon>
        <taxon>Actinomycetes</taxon>
        <taxon>Micrococcales</taxon>
        <taxon>Brevibacteriaceae</taxon>
        <taxon>Brevibacterium</taxon>
    </lineage>
</organism>
<dbReference type="InterPro" id="IPR003439">
    <property type="entry name" value="ABC_transporter-like_ATP-bd"/>
</dbReference>
<dbReference type="Proteomes" id="UP000469215">
    <property type="component" value="Unassembled WGS sequence"/>
</dbReference>
<name>A0A6N9H504_9MICO</name>
<feature type="region of interest" description="Disordered" evidence="10">
    <location>
        <begin position="1"/>
        <end position="44"/>
    </location>
</feature>
<dbReference type="PANTHER" id="PTHR42771:SF2">
    <property type="entry name" value="IRON(3+)-HYDROXAMATE IMPORT ATP-BINDING PROTEIN FHUC"/>
    <property type="match status" value="1"/>
</dbReference>
<evidence type="ECO:0000256" key="9">
    <source>
        <dbReference type="ARBA" id="ARBA00023136"/>
    </source>
</evidence>
<dbReference type="InterPro" id="IPR017871">
    <property type="entry name" value="ABC_transporter-like_CS"/>
</dbReference>
<dbReference type="Pfam" id="PF00005">
    <property type="entry name" value="ABC_tran"/>
    <property type="match status" value="1"/>
</dbReference>
<evidence type="ECO:0000256" key="1">
    <source>
        <dbReference type="ARBA" id="ARBA00004202"/>
    </source>
</evidence>
<dbReference type="SUPFAM" id="SSF52540">
    <property type="entry name" value="P-loop containing nucleoside triphosphate hydrolases"/>
    <property type="match status" value="1"/>
</dbReference>
<dbReference type="PROSITE" id="PS00211">
    <property type="entry name" value="ABC_TRANSPORTER_1"/>
    <property type="match status" value="1"/>
</dbReference>
<evidence type="ECO:0000256" key="5">
    <source>
        <dbReference type="ARBA" id="ARBA00022741"/>
    </source>
</evidence>
<dbReference type="GO" id="GO:0006826">
    <property type="term" value="P:iron ion transport"/>
    <property type="evidence" value="ECO:0007669"/>
    <property type="project" value="UniProtKB-KW"/>
</dbReference>
<evidence type="ECO:0000256" key="4">
    <source>
        <dbReference type="ARBA" id="ARBA00022496"/>
    </source>
</evidence>
<dbReference type="InterPro" id="IPR051535">
    <property type="entry name" value="Siderophore_ABC-ATPase"/>
</dbReference>
<evidence type="ECO:0000256" key="2">
    <source>
        <dbReference type="ARBA" id="ARBA00022448"/>
    </source>
</evidence>
<evidence type="ECO:0000313" key="12">
    <source>
        <dbReference type="EMBL" id="MYM18866.1"/>
    </source>
</evidence>
<keyword evidence="6 12" id="KW-0067">ATP-binding</keyword>
<dbReference type="PROSITE" id="PS50893">
    <property type="entry name" value="ABC_TRANSPORTER_2"/>
    <property type="match status" value="1"/>
</dbReference>
<dbReference type="PANTHER" id="PTHR42771">
    <property type="entry name" value="IRON(3+)-HYDROXAMATE IMPORT ATP-BINDING PROTEIN FHUC"/>
    <property type="match status" value="1"/>
</dbReference>
<comment type="caution">
    <text evidence="12">The sequence shown here is derived from an EMBL/GenBank/DDBJ whole genome shotgun (WGS) entry which is preliminary data.</text>
</comment>
<keyword evidence="13" id="KW-1185">Reference proteome</keyword>
<evidence type="ECO:0000256" key="8">
    <source>
        <dbReference type="ARBA" id="ARBA00023065"/>
    </source>
</evidence>
<dbReference type="FunFam" id="3.40.50.300:FF:000134">
    <property type="entry name" value="Iron-enterobactin ABC transporter ATP-binding protein"/>
    <property type="match status" value="1"/>
</dbReference>
<dbReference type="InterPro" id="IPR027417">
    <property type="entry name" value="P-loop_NTPase"/>
</dbReference>
<evidence type="ECO:0000256" key="10">
    <source>
        <dbReference type="SAM" id="MobiDB-lite"/>
    </source>
</evidence>
<dbReference type="EMBL" id="WWEQ01000006">
    <property type="protein sequence ID" value="MYM18866.1"/>
    <property type="molecule type" value="Genomic_DNA"/>
</dbReference>
<reference evidence="12 13" key="1">
    <citation type="submission" date="2020-01" db="EMBL/GenBank/DDBJ databases">
        <authorList>
            <person name="Deng T."/>
        </authorList>
    </citation>
    <scope>NUCLEOTIDE SEQUENCE [LARGE SCALE GENOMIC DNA]</scope>
    <source>
        <strain evidence="12 13">5221</strain>
    </source>
</reference>
<comment type="subcellular location">
    <subcellularLocation>
        <location evidence="1">Cell membrane</location>
        <topology evidence="1">Peripheral membrane protein</topology>
    </subcellularLocation>
</comment>
<evidence type="ECO:0000259" key="11">
    <source>
        <dbReference type="PROSITE" id="PS50893"/>
    </source>
</evidence>
<keyword evidence="2" id="KW-0813">Transport</keyword>